<dbReference type="STRING" id="1137138.A0A067NM22"/>
<evidence type="ECO:0000313" key="5">
    <source>
        <dbReference type="Proteomes" id="UP000027073"/>
    </source>
</evidence>
<evidence type="ECO:0000256" key="3">
    <source>
        <dbReference type="SAM" id="SignalP"/>
    </source>
</evidence>
<dbReference type="Proteomes" id="UP000027073">
    <property type="component" value="Unassembled WGS sequence"/>
</dbReference>
<feature type="signal peptide" evidence="3">
    <location>
        <begin position="1"/>
        <end position="24"/>
    </location>
</feature>
<dbReference type="EMBL" id="KL198010">
    <property type="protein sequence ID" value="KDQ25152.1"/>
    <property type="molecule type" value="Genomic_DNA"/>
</dbReference>
<dbReference type="VEuPathDB" id="FungiDB:PLEOSDRAFT_1089988"/>
<feature type="region of interest" description="Disordered" evidence="1">
    <location>
        <begin position="335"/>
        <end position="360"/>
    </location>
</feature>
<feature type="transmembrane region" description="Helical" evidence="2">
    <location>
        <begin position="369"/>
        <end position="388"/>
    </location>
</feature>
<protein>
    <recommendedName>
        <fullName evidence="6">Macrofage activating glycoprotein</fullName>
    </recommendedName>
</protein>
<dbReference type="AlphaFoldDB" id="A0A067NM22"/>
<reference evidence="5" key="1">
    <citation type="journal article" date="2014" name="Proc. Natl. Acad. Sci. U.S.A.">
        <title>Extensive sampling of basidiomycete genomes demonstrates inadequacy of the white-rot/brown-rot paradigm for wood decay fungi.</title>
        <authorList>
            <person name="Riley R."/>
            <person name="Salamov A.A."/>
            <person name="Brown D.W."/>
            <person name="Nagy L.G."/>
            <person name="Floudas D."/>
            <person name="Held B.W."/>
            <person name="Levasseur A."/>
            <person name="Lombard V."/>
            <person name="Morin E."/>
            <person name="Otillar R."/>
            <person name="Lindquist E.A."/>
            <person name="Sun H."/>
            <person name="LaButti K.M."/>
            <person name="Schmutz J."/>
            <person name="Jabbour D."/>
            <person name="Luo H."/>
            <person name="Baker S.E."/>
            <person name="Pisabarro A.G."/>
            <person name="Walton J.D."/>
            <person name="Blanchette R.A."/>
            <person name="Henrissat B."/>
            <person name="Martin F."/>
            <person name="Cullen D."/>
            <person name="Hibbett D.S."/>
            <person name="Grigoriev I.V."/>
        </authorList>
    </citation>
    <scope>NUCLEOTIDE SEQUENCE [LARGE SCALE GENOMIC DNA]</scope>
    <source>
        <strain evidence="5">PC15</strain>
    </source>
</reference>
<evidence type="ECO:0000313" key="4">
    <source>
        <dbReference type="EMBL" id="KDQ25152.1"/>
    </source>
</evidence>
<name>A0A067NM22_PLEO1</name>
<evidence type="ECO:0000256" key="2">
    <source>
        <dbReference type="SAM" id="Phobius"/>
    </source>
</evidence>
<organism evidence="4 5">
    <name type="scientific">Pleurotus ostreatus (strain PC15)</name>
    <name type="common">Oyster mushroom</name>
    <dbReference type="NCBI Taxonomy" id="1137138"/>
    <lineage>
        <taxon>Eukaryota</taxon>
        <taxon>Fungi</taxon>
        <taxon>Dikarya</taxon>
        <taxon>Basidiomycota</taxon>
        <taxon>Agaricomycotina</taxon>
        <taxon>Agaricomycetes</taxon>
        <taxon>Agaricomycetidae</taxon>
        <taxon>Agaricales</taxon>
        <taxon>Pleurotineae</taxon>
        <taxon>Pleurotaceae</taxon>
        <taxon>Pleurotus</taxon>
    </lineage>
</organism>
<evidence type="ECO:0008006" key="6">
    <source>
        <dbReference type="Google" id="ProtNLM"/>
    </source>
</evidence>
<keyword evidence="2" id="KW-1133">Transmembrane helix</keyword>
<gene>
    <name evidence="4" type="ORF">PLEOSDRAFT_1089988</name>
</gene>
<sequence>MSPVALSVALLAIAASFSNSLANAQDGAVATFPATPLASKHFAYPTGLPYQADSEHLLRGTQTGYNQCNSTTEGQNSLCQTSFVNSADDFCLWAPIEPNSLISNTEGEEVAWCTKPGRGTRVIPEGTLKGIQFMRTPDYVQVVGFIDQTKINIADGDFGGELDPHGADLRGNPLGGLMYSNAWSGNNNTFQQVIEWHNFMGGNAFCIKVCDPSKSHAADYCQHIFDRIGCAYNAPNNAQTGVFESCQGENQDFPGVYTTNGQVVTYTQPPESLGAISTMPYQPRVPASSNCVQFQSTALFAALASVTAAPGVSSSSSTSASVSATVTGSATGSAAVSSVTGTRGGSAASSGTPSGTAQGANATTNDASVVMMSGLVSFIGVVFSALFLS</sequence>
<keyword evidence="2" id="KW-0812">Transmembrane</keyword>
<dbReference type="InParanoid" id="A0A067NM22"/>
<keyword evidence="3" id="KW-0732">Signal</keyword>
<keyword evidence="2" id="KW-0472">Membrane</keyword>
<evidence type="ECO:0000256" key="1">
    <source>
        <dbReference type="SAM" id="MobiDB-lite"/>
    </source>
</evidence>
<dbReference type="HOGENOM" id="CLU_036093_2_1_1"/>
<feature type="chain" id="PRO_5001642378" description="Macrofage activating glycoprotein" evidence="3">
    <location>
        <begin position="25"/>
        <end position="389"/>
    </location>
</feature>
<dbReference type="OrthoDB" id="2564904at2759"/>
<accession>A0A067NM22</accession>
<proteinExistence type="predicted"/>